<proteinExistence type="predicted"/>
<dbReference type="RefSeq" id="WP_380266517.1">
    <property type="nucleotide sequence ID" value="NZ_JBHTOE010000005.1"/>
</dbReference>
<keyword evidence="1" id="KW-0812">Transmembrane</keyword>
<evidence type="ECO:0000256" key="1">
    <source>
        <dbReference type="SAM" id="Phobius"/>
    </source>
</evidence>
<organism evidence="2 3">
    <name type="scientific">Hymenobacter caeli</name>
    <dbReference type="NCBI Taxonomy" id="2735894"/>
    <lineage>
        <taxon>Bacteria</taxon>
        <taxon>Pseudomonadati</taxon>
        <taxon>Bacteroidota</taxon>
        <taxon>Cytophagia</taxon>
        <taxon>Cytophagales</taxon>
        <taxon>Hymenobacteraceae</taxon>
        <taxon>Hymenobacter</taxon>
    </lineage>
</organism>
<dbReference type="Proteomes" id="UP000779507">
    <property type="component" value="Unassembled WGS sequence"/>
</dbReference>
<keyword evidence="3" id="KW-1185">Reference proteome</keyword>
<feature type="transmembrane region" description="Helical" evidence="1">
    <location>
        <begin position="48"/>
        <end position="68"/>
    </location>
</feature>
<evidence type="ECO:0000313" key="3">
    <source>
        <dbReference type="Proteomes" id="UP000779507"/>
    </source>
</evidence>
<accession>A0ABX2FNN1</accession>
<reference evidence="2 3" key="1">
    <citation type="submission" date="2020-05" db="EMBL/GenBank/DDBJ databases">
        <title>Genomic Encyclopedia of Type Strains, Phase IV (KMG-V): Genome sequencing to study the core and pangenomes of soil and plant-associated prokaryotes.</title>
        <authorList>
            <person name="Whitman W."/>
        </authorList>
    </citation>
    <scope>NUCLEOTIDE SEQUENCE [LARGE SCALE GENOMIC DNA]</scope>
    <source>
        <strain evidence="2 3">9A</strain>
    </source>
</reference>
<keyword evidence="1" id="KW-1133">Transmembrane helix</keyword>
<sequence>MTSPLEQWPLPGRVDPALSPCAFCRRRLLIGGRPVFTSCACKALGPPVTIGALALGAGLIVSGLWWILGKK</sequence>
<comment type="caution">
    <text evidence="2">The sequence shown here is derived from an EMBL/GenBank/DDBJ whole genome shotgun (WGS) entry which is preliminary data.</text>
</comment>
<keyword evidence="1" id="KW-0472">Membrane</keyword>
<protein>
    <submittedName>
        <fullName evidence="2">Uncharacterized protein</fullName>
    </submittedName>
</protein>
<name>A0ABX2FNN1_9BACT</name>
<gene>
    <name evidence="2" type="ORF">HNP98_001583</name>
</gene>
<dbReference type="EMBL" id="JABSNP010000006">
    <property type="protein sequence ID" value="NRT18760.1"/>
    <property type="molecule type" value="Genomic_DNA"/>
</dbReference>
<evidence type="ECO:0000313" key="2">
    <source>
        <dbReference type="EMBL" id="NRT18760.1"/>
    </source>
</evidence>